<keyword evidence="4" id="KW-0472">Membrane</keyword>
<dbReference type="Pfam" id="PF13704">
    <property type="entry name" value="Glyco_tranf_2_4"/>
    <property type="match status" value="1"/>
</dbReference>
<proteinExistence type="predicted"/>
<evidence type="ECO:0000313" key="6">
    <source>
        <dbReference type="Proteomes" id="UP001301350"/>
    </source>
</evidence>
<dbReference type="AlphaFoldDB" id="A0AAV9IUZ1"/>
<dbReference type="Proteomes" id="UP001301350">
    <property type="component" value="Unassembled WGS sequence"/>
</dbReference>
<dbReference type="GO" id="GO:0016020">
    <property type="term" value="C:membrane"/>
    <property type="evidence" value="ECO:0007669"/>
    <property type="project" value="UniProtKB-SubCell"/>
</dbReference>
<evidence type="ECO:0000313" key="5">
    <source>
        <dbReference type="EMBL" id="KAK4535971.1"/>
    </source>
</evidence>
<keyword evidence="3 4" id="KW-1133">Transmembrane helix</keyword>
<protein>
    <recommendedName>
        <fullName evidence="7">Glycosyltransferase family 92 protein</fullName>
    </recommendedName>
</protein>
<dbReference type="GO" id="GO:0016757">
    <property type="term" value="F:glycosyltransferase activity"/>
    <property type="evidence" value="ECO:0007669"/>
    <property type="project" value="TreeGrafter"/>
</dbReference>
<evidence type="ECO:0000256" key="2">
    <source>
        <dbReference type="ARBA" id="ARBA00022692"/>
    </source>
</evidence>
<evidence type="ECO:0000256" key="3">
    <source>
        <dbReference type="ARBA" id="ARBA00022989"/>
    </source>
</evidence>
<name>A0AAV9IUZ1_CYACA</name>
<comment type="caution">
    <text evidence="5">The sequence shown here is derived from an EMBL/GenBank/DDBJ whole genome shotgun (WGS) entry which is preliminary data.</text>
</comment>
<accession>A0AAV9IUZ1</accession>
<reference evidence="5 6" key="1">
    <citation type="submission" date="2022-07" db="EMBL/GenBank/DDBJ databases">
        <title>Genome-wide signatures of adaptation to extreme environments.</title>
        <authorList>
            <person name="Cho C.H."/>
            <person name="Yoon H.S."/>
        </authorList>
    </citation>
    <scope>NUCLEOTIDE SEQUENCE [LARGE SCALE GENOMIC DNA]</scope>
    <source>
        <strain evidence="5 6">DBV 063 E5</strain>
    </source>
</reference>
<evidence type="ECO:0008006" key="7">
    <source>
        <dbReference type="Google" id="ProtNLM"/>
    </source>
</evidence>
<keyword evidence="6" id="KW-1185">Reference proteome</keyword>
<dbReference type="PANTHER" id="PTHR21461:SF69">
    <property type="entry name" value="GLYCOSYLTRANSFERASE FAMILY 92 PROTEIN"/>
    <property type="match status" value="1"/>
</dbReference>
<keyword evidence="2 4" id="KW-0812">Transmembrane</keyword>
<evidence type="ECO:0000256" key="4">
    <source>
        <dbReference type="SAM" id="Phobius"/>
    </source>
</evidence>
<evidence type="ECO:0000256" key="1">
    <source>
        <dbReference type="ARBA" id="ARBA00004167"/>
    </source>
</evidence>
<feature type="transmembrane region" description="Helical" evidence="4">
    <location>
        <begin position="49"/>
        <end position="70"/>
    </location>
</feature>
<dbReference type="EMBL" id="JANCYW010000006">
    <property type="protein sequence ID" value="KAK4535971.1"/>
    <property type="molecule type" value="Genomic_DNA"/>
</dbReference>
<comment type="subcellular location">
    <subcellularLocation>
        <location evidence="1">Membrane</location>
        <topology evidence="1">Single-pass membrane protein</topology>
    </subcellularLocation>
</comment>
<gene>
    <name evidence="5" type="ORF">CDCA_CDCA06G1996</name>
</gene>
<sequence>MREDAEPVSPGWGSSWWSALEKIGLGGGGAYEHVDVERGPRRTSRARRWAMVLSTLALAVLLSAVSVVLVRERSGDGWLHAEKPLPVGAEERTHIQEALRRQLRDLCAHMVQRRQACGAAYDCLLQELLPVESDDTAGRSASWLAHAWHRWWRSLRERRPGYRAVQSCVSSNNTRAISAAALRRIATLSGCQRTEKRRLWLVYIVRNEARLLLQNILHHLALGAEHFLVFDNESVDNVRQALQPLVEQGLVTYRRIGGQGVQLVAYDNALRVCAADGIKWLGAIDADEFIISTNTTCLPDLLDEVLERYGEHTAAVKLNWRMVGRYPRMLDAEGFPAEKANYSIGKPNIHVKSIVLVNRTRSFGGPHHANHAPNTEAAALDGELVWGPFVDPPQADHTAVLHFLPKEVSDWVRKRIRGRADLSREQLRSNAELYYNQDLQFFVREWMAFPAATPLPQDPLTHALQRHMHRLRAALRE</sequence>
<dbReference type="PANTHER" id="PTHR21461">
    <property type="entry name" value="GLYCOSYLTRANSFERASE FAMILY 92 PROTEIN"/>
    <property type="match status" value="1"/>
</dbReference>
<dbReference type="GO" id="GO:0005737">
    <property type="term" value="C:cytoplasm"/>
    <property type="evidence" value="ECO:0007669"/>
    <property type="project" value="TreeGrafter"/>
</dbReference>
<organism evidence="5 6">
    <name type="scientific">Cyanidium caldarium</name>
    <name type="common">Red alga</name>
    <dbReference type="NCBI Taxonomy" id="2771"/>
    <lineage>
        <taxon>Eukaryota</taxon>
        <taxon>Rhodophyta</taxon>
        <taxon>Bangiophyceae</taxon>
        <taxon>Cyanidiales</taxon>
        <taxon>Cyanidiaceae</taxon>
        <taxon>Cyanidium</taxon>
    </lineage>
</organism>